<feature type="transmembrane region" description="Helical" evidence="7">
    <location>
        <begin position="33"/>
        <end position="57"/>
    </location>
</feature>
<dbReference type="GO" id="GO:0022857">
    <property type="term" value="F:transmembrane transporter activity"/>
    <property type="evidence" value="ECO:0007669"/>
    <property type="project" value="InterPro"/>
</dbReference>
<evidence type="ECO:0000256" key="7">
    <source>
        <dbReference type="SAM" id="Phobius"/>
    </source>
</evidence>
<evidence type="ECO:0000256" key="3">
    <source>
        <dbReference type="ARBA" id="ARBA00022692"/>
    </source>
</evidence>
<feature type="transmembrane region" description="Helical" evidence="7">
    <location>
        <begin position="421"/>
        <end position="442"/>
    </location>
</feature>
<dbReference type="Gene3D" id="1.20.1740.10">
    <property type="entry name" value="Amino acid/polyamine transporter I"/>
    <property type="match status" value="1"/>
</dbReference>
<comment type="caution">
    <text evidence="8">The sequence shown here is derived from an EMBL/GenBank/DDBJ whole genome shotgun (WGS) entry which is preliminary data.</text>
</comment>
<dbReference type="EMBL" id="JAAZSQ010000001">
    <property type="protein sequence ID" value="NKX53154.1"/>
    <property type="molecule type" value="Genomic_DNA"/>
</dbReference>
<evidence type="ECO:0000313" key="9">
    <source>
        <dbReference type="Proteomes" id="UP000544090"/>
    </source>
</evidence>
<gene>
    <name evidence="8" type="ORF">HGG74_01110</name>
</gene>
<dbReference type="RefSeq" id="WP_168484500.1">
    <property type="nucleotide sequence ID" value="NZ_JAAZSQ010000001.1"/>
</dbReference>
<comment type="subcellular location">
    <subcellularLocation>
        <location evidence="1">Cell membrane</location>
        <topology evidence="1">Multi-pass membrane protein</topology>
    </subcellularLocation>
</comment>
<feature type="transmembrane region" description="Helical" evidence="7">
    <location>
        <begin position="106"/>
        <end position="133"/>
    </location>
</feature>
<feature type="transmembrane region" description="Helical" evidence="7">
    <location>
        <begin position="355"/>
        <end position="375"/>
    </location>
</feature>
<keyword evidence="3 7" id="KW-0812">Transmembrane</keyword>
<dbReference type="InterPro" id="IPR002293">
    <property type="entry name" value="AA/rel_permease1"/>
</dbReference>
<organism evidence="8 9">
    <name type="scientific">Arthrobacter mobilis</name>
    <dbReference type="NCBI Taxonomy" id="2724944"/>
    <lineage>
        <taxon>Bacteria</taxon>
        <taxon>Bacillati</taxon>
        <taxon>Actinomycetota</taxon>
        <taxon>Actinomycetes</taxon>
        <taxon>Micrococcales</taxon>
        <taxon>Micrococcaceae</taxon>
        <taxon>Arthrobacter</taxon>
    </lineage>
</organism>
<feature type="transmembrane region" description="Helical" evidence="7">
    <location>
        <begin position="63"/>
        <end position="85"/>
    </location>
</feature>
<dbReference type="GO" id="GO:0005886">
    <property type="term" value="C:plasma membrane"/>
    <property type="evidence" value="ECO:0007669"/>
    <property type="project" value="UniProtKB-SubCell"/>
</dbReference>
<keyword evidence="9" id="KW-1185">Reference proteome</keyword>
<keyword evidence="4 7" id="KW-1133">Transmembrane helix</keyword>
<feature type="transmembrane region" description="Helical" evidence="7">
    <location>
        <begin position="145"/>
        <end position="163"/>
    </location>
</feature>
<protein>
    <submittedName>
        <fullName evidence="8">APC family permease</fullName>
    </submittedName>
</protein>
<feature type="transmembrane region" description="Helical" evidence="7">
    <location>
        <begin position="215"/>
        <end position="237"/>
    </location>
</feature>
<evidence type="ECO:0000256" key="5">
    <source>
        <dbReference type="ARBA" id="ARBA00023136"/>
    </source>
</evidence>
<sequence length="482" mass="49351">MTVHTSAAPQPPATGTAHAAGSRLRGSLGVSGIVFIVVAAASPLGVIGGPVPLGIAFGNGAGFPFAFVIATAVLLLFSVGFTTMTRFVPTAGAFYSYVDKGLGRSAGLGAAFIALLAYLALEAGVFGLFGPALAGLVESYGGPALPWWVWAAAGFAAVVLFGYRNIELSGKVLAVLLLAEVAIVLALDAAVIFSGGGPEGFSTGIVSPGQILSGAPGFGILFAILSFIGFEATAVFRDEARDPDRTIPRATYISLLSIGGFYTLSSWLLVSGVGQSKVVEESTANPGTILQTTTEAYLGAAGGHIIALLFVTSLFACILSFHNIASRYIFQLASRGVFAQPLSVPHERFGSPARASLAAAGVVAVLNVAAVLLGLDPIVEFYTWLGGISSVGIVLLLVLTSVAVLAFFARQERGGSTWRRRTAPALGLAGLLLFVAIILQNLPTLVGEESYGPFSFGVLALLVLAFAAGPVVARARPAAVLH</sequence>
<feature type="transmembrane region" description="Helical" evidence="7">
    <location>
        <begin position="249"/>
        <end position="270"/>
    </location>
</feature>
<keyword evidence="2" id="KW-1003">Cell membrane</keyword>
<name>A0A7X6K4F3_9MICC</name>
<dbReference type="Proteomes" id="UP000544090">
    <property type="component" value="Unassembled WGS sequence"/>
</dbReference>
<evidence type="ECO:0000256" key="1">
    <source>
        <dbReference type="ARBA" id="ARBA00004651"/>
    </source>
</evidence>
<evidence type="ECO:0000313" key="8">
    <source>
        <dbReference type="EMBL" id="NKX53154.1"/>
    </source>
</evidence>
<dbReference type="AlphaFoldDB" id="A0A7X6K4F3"/>
<feature type="transmembrane region" description="Helical" evidence="7">
    <location>
        <begin position="381"/>
        <end position="409"/>
    </location>
</feature>
<dbReference type="PANTHER" id="PTHR42770:SF16">
    <property type="entry name" value="AMINO ACID PERMEASE"/>
    <property type="match status" value="1"/>
</dbReference>
<evidence type="ECO:0000256" key="4">
    <source>
        <dbReference type="ARBA" id="ARBA00022989"/>
    </source>
</evidence>
<evidence type="ECO:0000256" key="6">
    <source>
        <dbReference type="SAM" id="MobiDB-lite"/>
    </source>
</evidence>
<feature type="transmembrane region" description="Helical" evidence="7">
    <location>
        <begin position="296"/>
        <end position="321"/>
    </location>
</feature>
<evidence type="ECO:0000256" key="2">
    <source>
        <dbReference type="ARBA" id="ARBA00022475"/>
    </source>
</evidence>
<keyword evidence="5 7" id="KW-0472">Membrane</keyword>
<proteinExistence type="predicted"/>
<dbReference type="Pfam" id="PF13520">
    <property type="entry name" value="AA_permease_2"/>
    <property type="match status" value="1"/>
</dbReference>
<dbReference type="PANTHER" id="PTHR42770">
    <property type="entry name" value="AMINO ACID TRANSPORTER-RELATED"/>
    <property type="match status" value="1"/>
</dbReference>
<dbReference type="PIRSF" id="PIRSF006060">
    <property type="entry name" value="AA_transporter"/>
    <property type="match status" value="1"/>
</dbReference>
<feature type="transmembrane region" description="Helical" evidence="7">
    <location>
        <begin position="175"/>
        <end position="195"/>
    </location>
</feature>
<accession>A0A7X6K4F3</accession>
<feature type="region of interest" description="Disordered" evidence="6">
    <location>
        <begin position="1"/>
        <end position="20"/>
    </location>
</feature>
<reference evidence="8 9" key="1">
    <citation type="submission" date="2020-04" db="EMBL/GenBank/DDBJ databases">
        <title>Arthrobacter sp. nov.</title>
        <authorList>
            <person name="Liu S."/>
        </authorList>
    </citation>
    <scope>NUCLEOTIDE SEQUENCE [LARGE SCALE GENOMIC DNA]</scope>
    <source>
        <strain evidence="8 9">E918</strain>
    </source>
</reference>
<dbReference type="InterPro" id="IPR050367">
    <property type="entry name" value="APC_superfamily"/>
</dbReference>
<feature type="transmembrane region" description="Helical" evidence="7">
    <location>
        <begin position="454"/>
        <end position="473"/>
    </location>
</feature>